<sequence>MLRITSQYNKSYITQLITIRGIRTRVVIPIKPIEKSPIKEPSSSSSSSSSSINEELVHIPTKSPTNPRLRSSRFASSTQKRQSNNITDNLIQNMKFKDAQTISQELREQFIKDGIDIDDKFIEEMIKESEKEQHIVMNYLENPKDTVNKLKDEEFQMYVEWLINDGFDRINLQQQDLFKKEIELREKLNEFVKDNNNKEDPDSLTNAFIMTQEMSKIQSKSALDNLPIFLKHLSTLNNKELQDKISLDQYSKLFEISTQLLESNNRDLCIYLCGKLLYSSLIKNFGKRARPDPINEKFFIESCIKYNDFDRAINLYSTRVEKDVKDERFWYELGVTIYLNKYTFNTIDINNNTKEINNEDLNIAIELIQKIIERWGYINNIQLIEGLKACCSRSNFNDAWWFWEEIEINMNEIGVIKEINIPKSKLYDESERNEVFNYYNRIDKVSFNGIIECIFAFMSRLKFDKAIEIMNKALNYDIDNEFIYQFVKKFTNQFNYSGRELFLFYLEKYLKDNNNDENKEIYQYLYNEIGLLQKSRCSSIEEAQLLEDINIYLERVSNLKNIDPKKIFKVNDFKEILQSGEKLTSFDVKSLINIILENKSNTSFQLASKIIYQMNNNKINNISDSIFPIANSYVYTELCNKLLSQSKPRVKEINNFLKLMEQYDIKLDPNLVSKIIKSYVSKKLYSESIKFINDYVFSNNLIAIQINDNSNPEESIKENKKLYTDVFTAFYKSVKAGSLTKETYYERLKSLQFFTEKLLKNDLYIDENTLQEAMTTFLAYGDYQSVICLIQFYGNKLGNEGKLKFKLVLALKTKLEITVAKTAKYITKNDDTSINNEISLNRIAQYRRKFGTLSLSEDIKTQRDYPWQEVATVVYRFAELFGYKATYTKEDPFSLNISDYERQEKQKMFDTKLLELQHLYGLDQWHP</sequence>
<accession>A0AAV5RAI0</accession>
<name>A0AAV5RAI0_PICKL</name>
<feature type="compositionally biased region" description="Low complexity" evidence="1">
    <location>
        <begin position="39"/>
        <end position="52"/>
    </location>
</feature>
<dbReference type="AlphaFoldDB" id="A0AAV5RAI0"/>
<proteinExistence type="predicted"/>
<feature type="compositionally biased region" description="Polar residues" evidence="1">
    <location>
        <begin position="62"/>
        <end position="86"/>
    </location>
</feature>
<keyword evidence="3" id="KW-1185">Reference proteome</keyword>
<gene>
    <name evidence="2" type="ORF">DAPK24_049630</name>
</gene>
<reference evidence="2 3" key="1">
    <citation type="journal article" date="2023" name="Elife">
        <title>Identification of key yeast species and microbe-microbe interactions impacting larval growth of Drosophila in the wild.</title>
        <authorList>
            <person name="Mure A."/>
            <person name="Sugiura Y."/>
            <person name="Maeda R."/>
            <person name="Honda K."/>
            <person name="Sakurai N."/>
            <person name="Takahashi Y."/>
            <person name="Watada M."/>
            <person name="Katoh T."/>
            <person name="Gotoh A."/>
            <person name="Gotoh Y."/>
            <person name="Taniguchi I."/>
            <person name="Nakamura K."/>
            <person name="Hayashi T."/>
            <person name="Katayama T."/>
            <person name="Uemura T."/>
            <person name="Hattori Y."/>
        </authorList>
    </citation>
    <scope>NUCLEOTIDE SEQUENCE [LARGE SCALE GENOMIC DNA]</scope>
    <source>
        <strain evidence="2 3">PK-24</strain>
    </source>
</reference>
<evidence type="ECO:0000256" key="1">
    <source>
        <dbReference type="SAM" id="MobiDB-lite"/>
    </source>
</evidence>
<dbReference type="Proteomes" id="UP001378960">
    <property type="component" value="Unassembled WGS sequence"/>
</dbReference>
<organism evidence="2 3">
    <name type="scientific">Pichia kluyveri</name>
    <name type="common">Yeast</name>
    <dbReference type="NCBI Taxonomy" id="36015"/>
    <lineage>
        <taxon>Eukaryota</taxon>
        <taxon>Fungi</taxon>
        <taxon>Dikarya</taxon>
        <taxon>Ascomycota</taxon>
        <taxon>Saccharomycotina</taxon>
        <taxon>Pichiomycetes</taxon>
        <taxon>Pichiales</taxon>
        <taxon>Pichiaceae</taxon>
        <taxon>Pichia</taxon>
    </lineage>
</organism>
<evidence type="ECO:0000313" key="2">
    <source>
        <dbReference type="EMBL" id="GMM48365.1"/>
    </source>
</evidence>
<protein>
    <submittedName>
        <fullName evidence="2">Uncharacterized protein</fullName>
    </submittedName>
</protein>
<dbReference type="EMBL" id="BTGB01000009">
    <property type="protein sequence ID" value="GMM48365.1"/>
    <property type="molecule type" value="Genomic_DNA"/>
</dbReference>
<feature type="region of interest" description="Disordered" evidence="1">
    <location>
        <begin position="36"/>
        <end position="86"/>
    </location>
</feature>
<comment type="caution">
    <text evidence="2">The sequence shown here is derived from an EMBL/GenBank/DDBJ whole genome shotgun (WGS) entry which is preliminary data.</text>
</comment>
<evidence type="ECO:0000313" key="3">
    <source>
        <dbReference type="Proteomes" id="UP001378960"/>
    </source>
</evidence>